<evidence type="ECO:0000313" key="1">
    <source>
        <dbReference type="EMBL" id="MBU3854954.1"/>
    </source>
</evidence>
<dbReference type="InterPro" id="IPR051675">
    <property type="entry name" value="Endo/Exo/Phosphatase_dom_1"/>
</dbReference>
<proteinExistence type="predicted"/>
<dbReference type="GO" id="GO:0015627">
    <property type="term" value="C:type II protein secretion system complex"/>
    <property type="evidence" value="ECO:0007669"/>
    <property type="project" value="TreeGrafter"/>
</dbReference>
<dbReference type="PANTHER" id="PTHR21180:SF32">
    <property type="entry name" value="ENDONUCLEASE_EXONUCLEASE_PHOSPHATASE FAMILY DOMAIN-CONTAINING PROTEIN 1"/>
    <property type="match status" value="1"/>
</dbReference>
<name>A0A948X1D6_9BACT</name>
<gene>
    <name evidence="1" type="ORF">H9928_00075</name>
</gene>
<sequence length="311" mass="35365">MWKDFFYYTKSERRAIVVLLLILAVVFSFLFAFRWAGAPSSESFSSGDAELDSFMSSLQERKQVKKGVGKRSYSKPGEVRTPVVLRPFDPNIADSASLRSLGLSAFVARNILRYRASGGVFRTAESLSRIYGMEDTLFQKLKPYVVIGPAYVPHSDSVSVLSRYGGKDTADVRPMYPAKYPEGTLVSLNEADTSQLVRIPGIGSGLARMIVSYRERLGGFSNIGQLQEIPHVGRELNRWFRLDGGPYRKLRVNRDGIDRLRNHPYMDFYKAKAILEYRRKRGRLDGISQISMFREFEEADISRLSPYFSFD</sequence>
<dbReference type="PANTHER" id="PTHR21180">
    <property type="entry name" value="ENDONUCLEASE/EXONUCLEASE/PHOSPHATASE FAMILY DOMAIN-CONTAINING PROTEIN 1"/>
    <property type="match status" value="1"/>
</dbReference>
<dbReference type="Proteomes" id="UP000784286">
    <property type="component" value="Unassembled WGS sequence"/>
</dbReference>
<comment type="caution">
    <text evidence="1">The sequence shown here is derived from an EMBL/GenBank/DDBJ whole genome shotgun (WGS) entry which is preliminary data.</text>
</comment>
<dbReference type="Pfam" id="PF12836">
    <property type="entry name" value="HHH_3"/>
    <property type="match status" value="2"/>
</dbReference>
<dbReference type="EMBL" id="JAHLFJ010000001">
    <property type="protein sequence ID" value="MBU3854954.1"/>
    <property type="molecule type" value="Genomic_DNA"/>
</dbReference>
<dbReference type="AlphaFoldDB" id="A0A948X1D6"/>
<reference evidence="1" key="1">
    <citation type="journal article" date="2021" name="PeerJ">
        <title>Extensive microbial diversity within the chicken gut microbiome revealed by metagenomics and culture.</title>
        <authorList>
            <person name="Gilroy R."/>
            <person name="Ravi A."/>
            <person name="Getino M."/>
            <person name="Pursley I."/>
            <person name="Horton D.L."/>
            <person name="Alikhan N.F."/>
            <person name="Baker D."/>
            <person name="Gharbi K."/>
            <person name="Hall N."/>
            <person name="Watson M."/>
            <person name="Adriaenssens E.M."/>
            <person name="Foster-Nyarko E."/>
            <person name="Jarju S."/>
            <person name="Secka A."/>
            <person name="Antonio M."/>
            <person name="Oren A."/>
            <person name="Chaudhuri R.R."/>
            <person name="La Ragione R."/>
            <person name="Hildebrand F."/>
            <person name="Pallen M.J."/>
        </authorList>
    </citation>
    <scope>NUCLEOTIDE SEQUENCE</scope>
    <source>
        <strain evidence="1">8470</strain>
    </source>
</reference>
<dbReference type="Gene3D" id="1.10.150.310">
    <property type="entry name" value="Tex RuvX-like domain-like"/>
    <property type="match status" value="1"/>
</dbReference>
<organism evidence="1 2">
    <name type="scientific">Candidatus Phocaeicola excrementipullorum</name>
    <dbReference type="NCBI Taxonomy" id="2838731"/>
    <lineage>
        <taxon>Bacteria</taxon>
        <taxon>Pseudomonadati</taxon>
        <taxon>Bacteroidota</taxon>
        <taxon>Bacteroidia</taxon>
        <taxon>Bacteroidales</taxon>
        <taxon>Bacteroidaceae</taxon>
        <taxon>Phocaeicola</taxon>
    </lineage>
</organism>
<dbReference type="SUPFAM" id="SSF47781">
    <property type="entry name" value="RuvA domain 2-like"/>
    <property type="match status" value="3"/>
</dbReference>
<accession>A0A948X1D6</accession>
<dbReference type="Gene3D" id="1.10.150.280">
    <property type="entry name" value="AF1531-like domain"/>
    <property type="match status" value="1"/>
</dbReference>
<dbReference type="InterPro" id="IPR010994">
    <property type="entry name" value="RuvA_2-like"/>
</dbReference>
<dbReference type="GO" id="GO:0015628">
    <property type="term" value="P:protein secretion by the type II secretion system"/>
    <property type="evidence" value="ECO:0007669"/>
    <property type="project" value="TreeGrafter"/>
</dbReference>
<protein>
    <submittedName>
        <fullName evidence="1">Helix-hairpin-helix domain-containing protein</fullName>
    </submittedName>
</protein>
<evidence type="ECO:0000313" key="2">
    <source>
        <dbReference type="Proteomes" id="UP000784286"/>
    </source>
</evidence>
<reference evidence="1" key="2">
    <citation type="submission" date="2021-04" db="EMBL/GenBank/DDBJ databases">
        <authorList>
            <person name="Gilroy R."/>
        </authorList>
    </citation>
    <scope>NUCLEOTIDE SEQUENCE</scope>
    <source>
        <strain evidence="1">8470</strain>
    </source>
</reference>